<reference evidence="1" key="1">
    <citation type="submission" date="2016-05" db="EMBL/GenBank/DDBJ databases">
        <authorList>
            <person name="Lavstsen T."/>
            <person name="Jespersen J.S."/>
        </authorList>
    </citation>
    <scope>NUCLEOTIDE SEQUENCE</scope>
    <source>
        <tissue evidence="1">Brain</tissue>
    </source>
</reference>
<name>A0A1A7Z4W3_9TELE</name>
<reference evidence="1" key="2">
    <citation type="submission" date="2016-06" db="EMBL/GenBank/DDBJ databases">
        <title>The genome of a short-lived fish provides insights into sex chromosome evolution and the genetic control of aging.</title>
        <authorList>
            <person name="Reichwald K."/>
            <person name="Felder M."/>
            <person name="Petzold A."/>
            <person name="Koch P."/>
            <person name="Groth M."/>
            <person name="Platzer M."/>
        </authorList>
    </citation>
    <scope>NUCLEOTIDE SEQUENCE</scope>
    <source>
        <tissue evidence="1">Brain</tissue>
    </source>
</reference>
<dbReference type="EMBL" id="HADX01015332">
    <property type="protein sequence ID" value="SBP37564.1"/>
    <property type="molecule type" value="Transcribed_RNA"/>
</dbReference>
<sequence>VEEPRGPAESRMGALHDPSARATHFVIPTPSAQPKIIKEVLWVLQRSVLVCRGSADHRSHPAARR</sequence>
<dbReference type="AlphaFoldDB" id="A0A1A7Z4W3"/>
<organism evidence="1">
    <name type="scientific">Iconisemion striatum</name>
    <dbReference type="NCBI Taxonomy" id="60296"/>
    <lineage>
        <taxon>Eukaryota</taxon>
        <taxon>Metazoa</taxon>
        <taxon>Chordata</taxon>
        <taxon>Craniata</taxon>
        <taxon>Vertebrata</taxon>
        <taxon>Euteleostomi</taxon>
        <taxon>Actinopterygii</taxon>
        <taxon>Neopterygii</taxon>
        <taxon>Teleostei</taxon>
        <taxon>Neoteleostei</taxon>
        <taxon>Acanthomorphata</taxon>
        <taxon>Ovalentaria</taxon>
        <taxon>Atherinomorphae</taxon>
        <taxon>Cyprinodontiformes</taxon>
        <taxon>Nothobranchiidae</taxon>
        <taxon>Iconisemion</taxon>
    </lineage>
</organism>
<accession>A0A1A7Z4W3</accession>
<dbReference type="GO" id="GO:0016301">
    <property type="term" value="F:kinase activity"/>
    <property type="evidence" value="ECO:0007669"/>
    <property type="project" value="UniProtKB-KW"/>
</dbReference>
<keyword evidence="1" id="KW-0808">Transferase</keyword>
<keyword evidence="1" id="KW-0418">Kinase</keyword>
<proteinExistence type="predicted"/>
<protein>
    <submittedName>
        <fullName evidence="1">CDC28 protein kinase regulatory subunit 1B</fullName>
    </submittedName>
</protein>
<feature type="non-terminal residue" evidence="1">
    <location>
        <position position="65"/>
    </location>
</feature>
<gene>
    <name evidence="1" type="primary">CKS1B</name>
</gene>
<feature type="non-terminal residue" evidence="1">
    <location>
        <position position="1"/>
    </location>
</feature>
<evidence type="ECO:0000313" key="1">
    <source>
        <dbReference type="EMBL" id="SBP37564.1"/>
    </source>
</evidence>